<name>A0A246BME6_9DEIO</name>
<dbReference type="AlphaFoldDB" id="A0A246BME6"/>
<dbReference type="GO" id="GO:0016491">
    <property type="term" value="F:oxidoreductase activity"/>
    <property type="evidence" value="ECO:0007669"/>
    <property type="project" value="InterPro"/>
</dbReference>
<comment type="caution">
    <text evidence="1">The sequence shown here is derived from an EMBL/GenBank/DDBJ whole genome shotgun (WGS) entry which is preliminary data.</text>
</comment>
<dbReference type="InterPro" id="IPR052544">
    <property type="entry name" value="Bacteriocin_Proc_Enz"/>
</dbReference>
<dbReference type="InterPro" id="IPR000415">
    <property type="entry name" value="Nitroreductase-like"/>
</dbReference>
<dbReference type="EMBL" id="NHMK01000010">
    <property type="protein sequence ID" value="OWL96847.1"/>
    <property type="molecule type" value="Genomic_DNA"/>
</dbReference>
<evidence type="ECO:0008006" key="3">
    <source>
        <dbReference type="Google" id="ProtNLM"/>
    </source>
</evidence>
<protein>
    <recommendedName>
        <fullName evidence="3">Nitroreductase domain-containing protein</fullName>
    </recommendedName>
</protein>
<gene>
    <name evidence="1" type="ORF">CBQ26_07595</name>
</gene>
<dbReference type="OrthoDB" id="9801593at2"/>
<dbReference type="PANTHER" id="PTHR43745:SF2">
    <property type="entry name" value="NITROREDUCTASE MJ1384-RELATED"/>
    <property type="match status" value="1"/>
</dbReference>
<reference evidence="1 2" key="1">
    <citation type="submission" date="2017-05" db="EMBL/GenBank/DDBJ databases">
        <title>De novo genome assembly of Deniococcus indicus strain DR1.</title>
        <authorList>
            <person name="Chauhan D."/>
            <person name="Yennamalli R.M."/>
            <person name="Priyadarshini R."/>
        </authorList>
    </citation>
    <scope>NUCLEOTIDE SEQUENCE [LARGE SCALE GENOMIC DNA]</scope>
    <source>
        <strain evidence="1 2">DR1</strain>
    </source>
</reference>
<organism evidence="1 2">
    <name type="scientific">Deinococcus indicus</name>
    <dbReference type="NCBI Taxonomy" id="223556"/>
    <lineage>
        <taxon>Bacteria</taxon>
        <taxon>Thermotogati</taxon>
        <taxon>Deinococcota</taxon>
        <taxon>Deinococci</taxon>
        <taxon>Deinococcales</taxon>
        <taxon>Deinococcaceae</taxon>
        <taxon>Deinococcus</taxon>
    </lineage>
</organism>
<dbReference type="Proteomes" id="UP000197208">
    <property type="component" value="Unassembled WGS sequence"/>
</dbReference>
<proteinExistence type="predicted"/>
<sequence>MTAATQFYTTTYQKRTAPRGLFTPAAAPFTAARDAEVILPAPAPLPERDWAQLHAPKARPAGALTLEQIASVAFHTLGLTRYEPTEHYAFHRLAPSPRCRYPTELHYVALRHPHLPAGLYRYHPVRHTLQPAASPAWWASLLATAPAGCADGWLLSSVPGRVRNTYGDFSTRLMFLEAGHVTEQLRLALDTHGLEAADSPLTADLRWDAPDAEVPLSAVWHAPFPHAGPVADLPVPLNRSLLQRHSGHGFNGMFPSPVRLPVRSVERMARYALARTGHAGSLHALIRHVDGLPAGAYAFDPSGRPTLRRPLEDPGESDRAAFIAPGFDVRPCPLVWFVAVQTGDLYASDRWEPYQQAHGFAGGLAQRLGVAAAAHNLFARPAVSHDEQYFDWLFGFTQTGQTTLYEVLVGRDRDQGFPQRLGRPVTAPA</sequence>
<evidence type="ECO:0000313" key="2">
    <source>
        <dbReference type="Proteomes" id="UP000197208"/>
    </source>
</evidence>
<evidence type="ECO:0000313" key="1">
    <source>
        <dbReference type="EMBL" id="OWL96847.1"/>
    </source>
</evidence>
<dbReference type="RefSeq" id="WP_088248044.1">
    <property type="nucleotide sequence ID" value="NZ_NHMK01000010.1"/>
</dbReference>
<keyword evidence="2" id="KW-1185">Reference proteome</keyword>
<dbReference type="PANTHER" id="PTHR43745">
    <property type="entry name" value="NITROREDUCTASE MJ1384-RELATED"/>
    <property type="match status" value="1"/>
</dbReference>
<accession>A0A246BME6</accession>
<dbReference type="Gene3D" id="3.40.109.10">
    <property type="entry name" value="NADH Oxidase"/>
    <property type="match status" value="2"/>
</dbReference>